<evidence type="ECO:0000313" key="1">
    <source>
        <dbReference type="EMBL" id="BAY53618.1"/>
    </source>
</evidence>
<dbReference type="PIRSF" id="PIRSF035170">
    <property type="entry name" value="HD_phosphohydro"/>
    <property type="match status" value="1"/>
</dbReference>
<dbReference type="AlphaFoldDB" id="A0A1Z4JAC3"/>
<keyword evidence="2" id="KW-1185">Reference proteome</keyword>
<dbReference type="Proteomes" id="UP000217895">
    <property type="component" value="Chromosome"/>
</dbReference>
<sequence length="194" mass="22946">MFVDRRNWLRKRWRFSDPLFWQLIAAYSSQDRYYHTVEHLYHVLSMLEQLGGESIALNLAAWFHDAVYDTHAQDNEENSAELAAALFPEFEQIHQVRNLILCTKTHQAFDAESQILLDADLAILSTEPEHYQSYAAAIRKEYFWVTDEDYRIGRSRVLESFLHRDRIYSTPTMQAREAIARRNLDAELQRLAHL</sequence>
<name>A0A1Z4JAC3_LEPBY</name>
<dbReference type="InterPro" id="IPR009218">
    <property type="entry name" value="HD_phosphohydro"/>
</dbReference>
<evidence type="ECO:0000313" key="2">
    <source>
        <dbReference type="Proteomes" id="UP000217895"/>
    </source>
</evidence>
<dbReference type="EMBL" id="AP018203">
    <property type="protein sequence ID" value="BAY53618.1"/>
    <property type="molecule type" value="Genomic_DNA"/>
</dbReference>
<evidence type="ECO:0008006" key="3">
    <source>
        <dbReference type="Google" id="ProtNLM"/>
    </source>
</evidence>
<dbReference type="SUPFAM" id="SSF109604">
    <property type="entry name" value="HD-domain/PDEase-like"/>
    <property type="match status" value="1"/>
</dbReference>
<dbReference type="PANTHER" id="PTHR21174:SF0">
    <property type="entry name" value="HD PHOSPHOHYDROLASE FAMILY PROTEIN-RELATED"/>
    <property type="match status" value="1"/>
</dbReference>
<reference evidence="1 2" key="1">
    <citation type="submission" date="2017-06" db="EMBL/GenBank/DDBJ databases">
        <title>Genome sequencing of cyanobaciteial culture collection at National Institute for Environmental Studies (NIES).</title>
        <authorList>
            <person name="Hirose Y."/>
            <person name="Shimura Y."/>
            <person name="Fujisawa T."/>
            <person name="Nakamura Y."/>
            <person name="Kawachi M."/>
        </authorList>
    </citation>
    <scope>NUCLEOTIDE SEQUENCE [LARGE SCALE GENOMIC DNA]</scope>
    <source>
        <strain evidence="1 2">NIES-2135</strain>
    </source>
</reference>
<proteinExistence type="predicted"/>
<organism evidence="1 2">
    <name type="scientific">Leptolyngbya boryana NIES-2135</name>
    <dbReference type="NCBI Taxonomy" id="1973484"/>
    <lineage>
        <taxon>Bacteria</taxon>
        <taxon>Bacillati</taxon>
        <taxon>Cyanobacteriota</taxon>
        <taxon>Cyanophyceae</taxon>
        <taxon>Leptolyngbyales</taxon>
        <taxon>Leptolyngbyaceae</taxon>
        <taxon>Leptolyngbya group</taxon>
        <taxon>Leptolyngbya</taxon>
    </lineage>
</organism>
<gene>
    <name evidence="1" type="ORF">NIES2135_04280</name>
</gene>
<accession>A0A1Z4JAC3</accession>
<dbReference type="PANTHER" id="PTHR21174">
    <property type="match status" value="1"/>
</dbReference>
<protein>
    <recommendedName>
        <fullName evidence="3">HD domain-containing protein</fullName>
    </recommendedName>
</protein>
<dbReference type="Gene3D" id="1.10.3210.10">
    <property type="entry name" value="Hypothetical protein af1432"/>
    <property type="match status" value="1"/>
</dbReference>